<keyword evidence="6" id="KW-0812">Transmembrane</keyword>
<dbReference type="GO" id="GO:0031992">
    <property type="term" value="F:energy transducer activity"/>
    <property type="evidence" value="ECO:0007669"/>
    <property type="project" value="TreeGrafter"/>
</dbReference>
<protein>
    <submittedName>
        <fullName evidence="12">TonB family protein</fullName>
    </submittedName>
</protein>
<keyword evidence="8" id="KW-1133">Transmembrane helix</keyword>
<dbReference type="GO" id="GO:0055085">
    <property type="term" value="P:transmembrane transport"/>
    <property type="evidence" value="ECO:0007669"/>
    <property type="project" value="InterPro"/>
</dbReference>
<dbReference type="SUPFAM" id="SSF74653">
    <property type="entry name" value="TolA/TonB C-terminal domain"/>
    <property type="match status" value="2"/>
</dbReference>
<dbReference type="Gene3D" id="3.30.1150.10">
    <property type="match status" value="2"/>
</dbReference>
<dbReference type="Pfam" id="PF03544">
    <property type="entry name" value="TonB_C"/>
    <property type="match status" value="2"/>
</dbReference>
<evidence type="ECO:0000256" key="1">
    <source>
        <dbReference type="ARBA" id="ARBA00004383"/>
    </source>
</evidence>
<evidence type="ECO:0000256" key="4">
    <source>
        <dbReference type="ARBA" id="ARBA00022475"/>
    </source>
</evidence>
<comment type="similarity">
    <text evidence="2">Belongs to the TonB family.</text>
</comment>
<dbReference type="NCBIfam" id="TIGR01352">
    <property type="entry name" value="tonB_Cterm"/>
    <property type="match status" value="2"/>
</dbReference>
<gene>
    <name evidence="12" type="ORF">kam1_1715</name>
</gene>
<dbReference type="PANTHER" id="PTHR33446">
    <property type="entry name" value="PROTEIN TONB-RELATED"/>
    <property type="match status" value="1"/>
</dbReference>
<dbReference type="EMBL" id="CP037899">
    <property type="protein sequence ID" value="QDQ42930.1"/>
    <property type="molecule type" value="Genomic_DNA"/>
</dbReference>
<dbReference type="Proteomes" id="UP000315925">
    <property type="component" value="Chromosome"/>
</dbReference>
<keyword evidence="5" id="KW-0997">Cell inner membrane</keyword>
<dbReference type="InterPro" id="IPR037682">
    <property type="entry name" value="TonB_C"/>
</dbReference>
<name>A0A516TNX6_9BACT</name>
<evidence type="ECO:0000313" key="12">
    <source>
        <dbReference type="EMBL" id="QDQ42930.1"/>
    </source>
</evidence>
<feature type="domain" description="TonB C-terminal" evidence="11">
    <location>
        <begin position="7"/>
        <end position="102"/>
    </location>
</feature>
<evidence type="ECO:0000256" key="10">
    <source>
        <dbReference type="SAM" id="MobiDB-lite"/>
    </source>
</evidence>
<dbReference type="InterPro" id="IPR051045">
    <property type="entry name" value="TonB-dependent_transducer"/>
</dbReference>
<keyword evidence="7" id="KW-0653">Protein transport</keyword>
<evidence type="ECO:0000256" key="9">
    <source>
        <dbReference type="ARBA" id="ARBA00023136"/>
    </source>
</evidence>
<comment type="subcellular location">
    <subcellularLocation>
        <location evidence="1">Cell inner membrane</location>
        <topology evidence="1">Single-pass membrane protein</topology>
        <orientation evidence="1">Periplasmic side</orientation>
    </subcellularLocation>
</comment>
<evidence type="ECO:0000313" key="13">
    <source>
        <dbReference type="Proteomes" id="UP000315925"/>
    </source>
</evidence>
<keyword evidence="4" id="KW-1003">Cell membrane</keyword>
<dbReference type="KEGG" id="mkc:kam1_1715"/>
<dbReference type="PANTHER" id="PTHR33446:SF2">
    <property type="entry name" value="PROTEIN TONB"/>
    <property type="match status" value="1"/>
</dbReference>
<keyword evidence="3" id="KW-0813">Transport</keyword>
<feature type="compositionally biased region" description="Polar residues" evidence="10">
    <location>
        <begin position="1"/>
        <end position="24"/>
    </location>
</feature>
<dbReference type="GO" id="GO:0098797">
    <property type="term" value="C:plasma membrane protein complex"/>
    <property type="evidence" value="ECO:0007669"/>
    <property type="project" value="TreeGrafter"/>
</dbReference>
<dbReference type="InterPro" id="IPR006260">
    <property type="entry name" value="TonB/TolA_C"/>
</dbReference>
<evidence type="ECO:0000256" key="5">
    <source>
        <dbReference type="ARBA" id="ARBA00022519"/>
    </source>
</evidence>
<dbReference type="AlphaFoldDB" id="A0A516TNX6"/>
<organism evidence="12 13">
    <name type="scientific">Methylacidiphilum kamchatkense Kam1</name>
    <dbReference type="NCBI Taxonomy" id="1202785"/>
    <lineage>
        <taxon>Bacteria</taxon>
        <taxon>Pseudomonadati</taxon>
        <taxon>Verrucomicrobiota</taxon>
        <taxon>Methylacidiphilae</taxon>
        <taxon>Methylacidiphilales</taxon>
        <taxon>Methylacidiphilaceae</taxon>
        <taxon>Methylacidiphilum (ex Ratnadevi et al. 2023)</taxon>
    </lineage>
</organism>
<evidence type="ECO:0000256" key="8">
    <source>
        <dbReference type="ARBA" id="ARBA00022989"/>
    </source>
</evidence>
<evidence type="ECO:0000259" key="11">
    <source>
        <dbReference type="PROSITE" id="PS52015"/>
    </source>
</evidence>
<keyword evidence="9" id="KW-0472">Membrane</keyword>
<proteinExistence type="inferred from homology"/>
<sequence length="192" mass="21706">MAKPQNLTNSENSNAGQNSDSYQFTRHRKREHRKVYIMVEIAPDGVVKSATIYKSSGYPELDETALLSARKWRFSKETSHSNRIRRKIICVRFNPPPRSGSQNVTSHLQKEAVVCYILAEVSATGHVKSTTLYKSSGDAELDRMALNAVKRWKLHPAKKGNRPVESKVIIPVQFHLKHYQKKTAANSTDISS</sequence>
<dbReference type="PROSITE" id="PS52015">
    <property type="entry name" value="TONB_CTD"/>
    <property type="match status" value="1"/>
</dbReference>
<feature type="region of interest" description="Disordered" evidence="10">
    <location>
        <begin position="1"/>
        <end position="27"/>
    </location>
</feature>
<dbReference type="GO" id="GO:0015031">
    <property type="term" value="P:protein transport"/>
    <property type="evidence" value="ECO:0007669"/>
    <property type="project" value="UniProtKB-KW"/>
</dbReference>
<evidence type="ECO:0000256" key="6">
    <source>
        <dbReference type="ARBA" id="ARBA00022692"/>
    </source>
</evidence>
<accession>A0A516TNX6</accession>
<evidence type="ECO:0000256" key="3">
    <source>
        <dbReference type="ARBA" id="ARBA00022448"/>
    </source>
</evidence>
<reference evidence="13" key="1">
    <citation type="submission" date="2019-03" db="EMBL/GenBank/DDBJ databases">
        <title>Complete genome of Methylacidiphilum kamchatkense Kam1.</title>
        <authorList>
            <person name="Kruse T."/>
            <person name="Murarilal Ratnadevi C."/>
            <person name="Erikstad H.-A."/>
            <person name="Birkeland N.-K."/>
        </authorList>
    </citation>
    <scope>NUCLEOTIDE SEQUENCE [LARGE SCALE GENOMIC DNA]</scope>
    <source>
        <strain evidence="13">kam1</strain>
    </source>
</reference>
<evidence type="ECO:0000256" key="7">
    <source>
        <dbReference type="ARBA" id="ARBA00022927"/>
    </source>
</evidence>
<evidence type="ECO:0000256" key="2">
    <source>
        <dbReference type="ARBA" id="ARBA00006555"/>
    </source>
</evidence>